<name>A0A1S7LD42_MAGMO</name>
<evidence type="ECO:0000256" key="3">
    <source>
        <dbReference type="ARBA" id="ARBA00022989"/>
    </source>
</evidence>
<accession>A0A1S7LD42</accession>
<feature type="transmembrane region" description="Helical" evidence="5">
    <location>
        <begin position="63"/>
        <end position="84"/>
    </location>
</feature>
<organism evidence="7">
    <name type="scientific">Magnetococcus massalia (strain MO-1)</name>
    <dbReference type="NCBI Taxonomy" id="451514"/>
    <lineage>
        <taxon>Bacteria</taxon>
        <taxon>Pseudomonadati</taxon>
        <taxon>Pseudomonadota</taxon>
        <taxon>Magnetococcia</taxon>
        <taxon>Magnetococcales</taxon>
        <taxon>Magnetococcaceae</taxon>
        <taxon>Magnetococcus</taxon>
    </lineage>
</organism>
<dbReference type="EMBL" id="LO017727">
    <property type="protein sequence ID" value="CRH04822.1"/>
    <property type="molecule type" value="Genomic_DNA"/>
</dbReference>
<keyword evidence="2 5" id="KW-0812">Transmembrane</keyword>
<evidence type="ECO:0000256" key="1">
    <source>
        <dbReference type="ARBA" id="ARBA00004141"/>
    </source>
</evidence>
<evidence type="ECO:0000256" key="5">
    <source>
        <dbReference type="SAM" id="Phobius"/>
    </source>
</evidence>
<evidence type="ECO:0000256" key="4">
    <source>
        <dbReference type="ARBA" id="ARBA00023136"/>
    </source>
</evidence>
<evidence type="ECO:0000259" key="6">
    <source>
        <dbReference type="Pfam" id="PF12698"/>
    </source>
</evidence>
<dbReference type="InterPro" id="IPR013525">
    <property type="entry name" value="ABC2_TM"/>
</dbReference>
<feature type="transmembrane region" description="Helical" evidence="5">
    <location>
        <begin position="118"/>
        <end position="139"/>
    </location>
</feature>
<evidence type="ECO:0000256" key="2">
    <source>
        <dbReference type="ARBA" id="ARBA00022692"/>
    </source>
</evidence>
<protein>
    <recommendedName>
        <fullName evidence="6">ABC-2 type transporter transmembrane domain-containing protein</fullName>
    </recommendedName>
</protein>
<dbReference type="AlphaFoldDB" id="A0A1S7LD42"/>
<proteinExistence type="predicted"/>
<dbReference type="PANTHER" id="PTHR43471">
    <property type="entry name" value="ABC TRANSPORTER PERMEASE"/>
    <property type="match status" value="1"/>
</dbReference>
<keyword evidence="3 5" id="KW-1133">Transmembrane helix</keyword>
<dbReference type="Pfam" id="PF12698">
    <property type="entry name" value="ABC2_membrane_3"/>
    <property type="match status" value="1"/>
</dbReference>
<comment type="subcellular location">
    <subcellularLocation>
        <location evidence="1">Membrane</location>
        <topology evidence="1">Multi-pass membrane protein</topology>
    </subcellularLocation>
</comment>
<dbReference type="GO" id="GO:0016020">
    <property type="term" value="C:membrane"/>
    <property type="evidence" value="ECO:0007669"/>
    <property type="project" value="UniProtKB-SubCell"/>
</dbReference>
<evidence type="ECO:0000313" key="7">
    <source>
        <dbReference type="EMBL" id="CRH04822.1"/>
    </source>
</evidence>
<feature type="domain" description="ABC-2 type transporter transmembrane" evidence="6">
    <location>
        <begin position="68"/>
        <end position="190"/>
    </location>
</feature>
<feature type="transmembrane region" description="Helical" evidence="5">
    <location>
        <begin position="151"/>
        <end position="169"/>
    </location>
</feature>
<keyword evidence="4 5" id="KW-0472">Membrane</keyword>
<feature type="transmembrane region" description="Helical" evidence="5">
    <location>
        <begin position="20"/>
        <end position="43"/>
    </location>
</feature>
<feature type="transmembrane region" description="Helical" evidence="5">
    <location>
        <begin position="176"/>
        <end position="195"/>
    </location>
</feature>
<gene>
    <name evidence="7" type="ORF">MAGMO_0618</name>
</gene>
<dbReference type="GO" id="GO:0140359">
    <property type="term" value="F:ABC-type transporter activity"/>
    <property type="evidence" value="ECO:0007669"/>
    <property type="project" value="InterPro"/>
</dbReference>
<sequence>MNAIWIIALREWRSMFLSPLAWTLLAVLFAISSYMFVGAMLNYRMALAQYGMYGVTQLPLTDFTMVPLLSNLAVLLLLVLPLLTMRLIADEKHRGSWPALASSAVTPSQIIWGKFLSVLLFLLLLLALITLLPVTLLAYGQLDGGQVVGGMLGLFLLAAAFSAVGLAASTTTEQPIIAALISFGFLLLLWIVGWVDRGDGSTLSQVVGYLSMLDHFKNFLDGSLQLSDIGYFLLLTLLGLSYADIRLRRERIQG</sequence>
<feature type="transmembrane region" description="Helical" evidence="5">
    <location>
        <begin position="229"/>
        <end position="245"/>
    </location>
</feature>
<reference evidence="7" key="1">
    <citation type="submission" date="2015-04" db="EMBL/GenBank/DDBJ databases">
        <authorList>
            <person name="Syromyatnikov M.Y."/>
            <person name="Popov V.N."/>
        </authorList>
    </citation>
    <scope>NUCLEOTIDE SEQUENCE</scope>
    <source>
        <strain evidence="7">MO-1</strain>
    </source>
</reference>